<dbReference type="PANTHER" id="PTHR48101:SF1">
    <property type="entry name" value="METHYLMALONYL-COA MUTASE, LARGE SUBUNIT"/>
    <property type="match status" value="1"/>
</dbReference>
<evidence type="ECO:0000259" key="1">
    <source>
        <dbReference type="Pfam" id="PF01642"/>
    </source>
</evidence>
<evidence type="ECO:0000313" key="3">
    <source>
        <dbReference type="Proteomes" id="UP001179181"/>
    </source>
</evidence>
<reference evidence="2 3" key="1">
    <citation type="submission" date="2020-03" db="EMBL/GenBank/DDBJ databases">
        <title>Genomic Encyclopedia of Type Strains, Phase IV (KMG-IV): sequencing the most valuable type-strain genomes for metagenomic binning, comparative biology and taxonomic classification.</title>
        <authorList>
            <person name="Goeker M."/>
        </authorList>
    </citation>
    <scope>NUCLEOTIDE SEQUENCE [LARGE SCALE GENOMIC DNA]</scope>
    <source>
        <strain evidence="2 3">DSM 102865</strain>
    </source>
</reference>
<dbReference type="InterPro" id="IPR016176">
    <property type="entry name" value="Cbl-dep_enz_cat"/>
</dbReference>
<dbReference type="RefSeq" id="WP_167273978.1">
    <property type="nucleotide sequence ID" value="NZ_JAASQJ010000004.1"/>
</dbReference>
<keyword evidence="2" id="KW-0413">Isomerase</keyword>
<dbReference type="EC" id="5.4.99.2" evidence="2"/>
<proteinExistence type="predicted"/>
<evidence type="ECO:0000313" key="2">
    <source>
        <dbReference type="EMBL" id="NIJ54917.1"/>
    </source>
</evidence>
<dbReference type="PANTHER" id="PTHR48101">
    <property type="entry name" value="METHYLMALONYL-COA MUTASE, MITOCHONDRIAL-RELATED"/>
    <property type="match status" value="1"/>
</dbReference>
<dbReference type="Pfam" id="PF01642">
    <property type="entry name" value="MM_CoA_mutase"/>
    <property type="match status" value="1"/>
</dbReference>
<comment type="caution">
    <text evidence="2">The sequence shown here is derived from an EMBL/GenBank/DDBJ whole genome shotgun (WGS) entry which is preliminary data.</text>
</comment>
<dbReference type="Gene3D" id="3.20.20.240">
    <property type="entry name" value="Methylmalonyl-CoA mutase"/>
    <property type="match status" value="1"/>
</dbReference>
<sequence length="461" mass="50857">MSDQLFSDFAPMDKNAWAKQAQKELKEKFGSATSWDVGSGLRFNSYATYEDLDAEKVAAMQQCQKKVPGWLNVPELEFSHPLQTNLALKNALENGADAALINLGHNALSQCEFPKLLHGIRLTDTPIYFQTSENPEDLFSHISKNASYYLKGGIAFDPVADWMRYGKSFETRIESVAAVLTRTKNMREFRPVMVETHVYHNNGADPVQELAFTTAATVTYMDHLTDAGISPLGAFNRMLFSVSIGTQYLTEIAKLRAFRFLLRNISRAYALPDELSNPFIQAQTSSFYSSTAAPFTNMIRASSEAMSGTIGGCNALTVSGYVANAASPNDLSGRVARNLSSVLYHESAFGTVADPAAGSYLLEKMSIDLAEQSWSLFLDIEEKGGLVECFERGFIKEELGRSLTQKIQTSQNKGIMVGVNKFTEPGEDTDLLIKNPPQTESPFLSHDKSLSECFKSRPASL</sequence>
<protein>
    <submittedName>
        <fullName evidence="2">Methylmalonyl-CoA mutase</fullName>
        <ecNumber evidence="2">5.4.99.2</ecNumber>
    </submittedName>
</protein>
<feature type="domain" description="Methylmalonyl-CoA mutase alpha/beta chain catalytic" evidence="1">
    <location>
        <begin position="149"/>
        <end position="431"/>
    </location>
</feature>
<dbReference type="GO" id="GO:0004494">
    <property type="term" value="F:methylmalonyl-CoA mutase activity"/>
    <property type="evidence" value="ECO:0007669"/>
    <property type="project" value="UniProtKB-EC"/>
</dbReference>
<dbReference type="EMBL" id="JAASQJ010000004">
    <property type="protein sequence ID" value="NIJ54917.1"/>
    <property type="molecule type" value="Genomic_DNA"/>
</dbReference>
<accession>A0ABX0UPK2</accession>
<dbReference type="Proteomes" id="UP001179181">
    <property type="component" value="Unassembled WGS sequence"/>
</dbReference>
<organism evidence="2 3">
    <name type="scientific">Dyadobacter arcticus</name>
    <dbReference type="NCBI Taxonomy" id="1078754"/>
    <lineage>
        <taxon>Bacteria</taxon>
        <taxon>Pseudomonadati</taxon>
        <taxon>Bacteroidota</taxon>
        <taxon>Cytophagia</taxon>
        <taxon>Cytophagales</taxon>
        <taxon>Spirosomataceae</taxon>
        <taxon>Dyadobacter</taxon>
    </lineage>
</organism>
<dbReference type="InterPro" id="IPR006099">
    <property type="entry name" value="MeMalonylCoA_mutase_a/b_cat"/>
</dbReference>
<dbReference type="SUPFAM" id="SSF51703">
    <property type="entry name" value="Cobalamin (vitamin B12)-dependent enzymes"/>
    <property type="match status" value="1"/>
</dbReference>
<gene>
    <name evidence="2" type="ORF">FHS68_004104</name>
</gene>
<keyword evidence="3" id="KW-1185">Reference proteome</keyword>
<name>A0ABX0UPK2_9BACT</name>